<dbReference type="Gene3D" id="3.90.70.10">
    <property type="entry name" value="Cysteine proteinases"/>
    <property type="match status" value="1"/>
</dbReference>
<feature type="domain" description="Peptidase C39-like" evidence="2">
    <location>
        <begin position="221"/>
        <end position="373"/>
    </location>
</feature>
<evidence type="ECO:0000259" key="2">
    <source>
        <dbReference type="Pfam" id="PF13529"/>
    </source>
</evidence>
<keyword evidence="1" id="KW-0732">Signal</keyword>
<dbReference type="AlphaFoldDB" id="A0A6J4JHX5"/>
<name>A0A6J4JHX5_9CHLR</name>
<proteinExistence type="predicted"/>
<organism evidence="3">
    <name type="scientific">uncultured Chloroflexota bacterium</name>
    <dbReference type="NCBI Taxonomy" id="166587"/>
    <lineage>
        <taxon>Bacteria</taxon>
        <taxon>Bacillati</taxon>
        <taxon>Chloroflexota</taxon>
        <taxon>environmental samples</taxon>
    </lineage>
</organism>
<feature type="chain" id="PRO_5027002893" description="Peptidase C39-like domain-containing protein" evidence="1">
    <location>
        <begin position="23"/>
        <end position="422"/>
    </location>
</feature>
<sequence length="422" mass="44777">MAQLLRRRASVASLSASLSAILAIPSTVIPRTAAAAAPTPIRLVRFDSAAAFDAGTHDGALTAGETLTLASGATYGAWTSPLVEPGFLFGRLVPSWNALTPGSSFVQVEVQVRLTTQSGDAGEAAPWYALGTWTEDDTSLTRTSVRGQADAVARVDTDTLVARAAPFAAFALRVTLRRASPTDPTPSVQLVSGVVSSPAGAETFSPHPPNTQRTFSPIELSVPSYSQELHARHFPQWAGGGEAWCSPASTEMVVEYWGHRPTDSQLAWIPTGHPDPTVDYAARATYDAAYRGTGNWPFNTAYAARYGLRAFVTQLRSLAEAEQFLRAGIPLVASIRAAPRELTGFPLSQGTNGHLLVIAGIDAGGNPIVHDPAAPTNATVRRTYDRAQFQRSWLRGSGGTVYVIHPPDMPLPGLPADVTANW</sequence>
<evidence type="ECO:0000256" key="1">
    <source>
        <dbReference type="SAM" id="SignalP"/>
    </source>
</evidence>
<evidence type="ECO:0000313" key="3">
    <source>
        <dbReference type="EMBL" id="CAA9278533.1"/>
    </source>
</evidence>
<dbReference type="InterPro" id="IPR039564">
    <property type="entry name" value="Peptidase_C39-like"/>
</dbReference>
<dbReference type="EMBL" id="CADCTC010000200">
    <property type="protein sequence ID" value="CAA9278533.1"/>
    <property type="molecule type" value="Genomic_DNA"/>
</dbReference>
<feature type="signal peptide" evidence="1">
    <location>
        <begin position="1"/>
        <end position="22"/>
    </location>
</feature>
<dbReference type="Pfam" id="PF13529">
    <property type="entry name" value="Peptidase_C39_2"/>
    <property type="match status" value="1"/>
</dbReference>
<accession>A0A6J4JHX5</accession>
<protein>
    <recommendedName>
        <fullName evidence="2">Peptidase C39-like domain-containing protein</fullName>
    </recommendedName>
</protein>
<reference evidence="3" key="1">
    <citation type="submission" date="2020-02" db="EMBL/GenBank/DDBJ databases">
        <authorList>
            <person name="Meier V. D."/>
        </authorList>
    </citation>
    <scope>NUCLEOTIDE SEQUENCE</scope>
    <source>
        <strain evidence="3">AVDCRST_MAG77</strain>
    </source>
</reference>
<dbReference type="CDD" id="cd02549">
    <property type="entry name" value="Peptidase_C39A"/>
    <property type="match status" value="1"/>
</dbReference>
<dbReference type="InterPro" id="IPR039563">
    <property type="entry name" value="Peptidase_C39_single_dom"/>
</dbReference>
<gene>
    <name evidence="3" type="ORF">AVDCRST_MAG77-3600</name>
</gene>